<name>A0ABV3EIT4_9ACTN</name>
<dbReference type="EMBL" id="JBEZNA010000003">
    <property type="protein sequence ID" value="MEU9576080.1"/>
    <property type="molecule type" value="Genomic_DNA"/>
</dbReference>
<gene>
    <name evidence="1" type="ORF">AB0D95_02070</name>
</gene>
<sequence length="81" mass="9101">MTYQALWGLDAYRDYQRLPEHARAEVARCVIDAQHDPYTASTSYGVDDGIMRTLAYGYAVLAILIDANHKAFTVVRLDHVG</sequence>
<accession>A0ABV3EIT4</accession>
<protein>
    <submittedName>
        <fullName evidence="1">Uncharacterized protein</fullName>
    </submittedName>
</protein>
<dbReference type="RefSeq" id="WP_359268105.1">
    <property type="nucleotide sequence ID" value="NZ_JBEZNA010000003.1"/>
</dbReference>
<keyword evidence="2" id="KW-1185">Reference proteome</keyword>
<evidence type="ECO:0000313" key="1">
    <source>
        <dbReference type="EMBL" id="MEU9576080.1"/>
    </source>
</evidence>
<evidence type="ECO:0000313" key="2">
    <source>
        <dbReference type="Proteomes" id="UP001551584"/>
    </source>
</evidence>
<comment type="caution">
    <text evidence="1">The sequence shown here is derived from an EMBL/GenBank/DDBJ whole genome shotgun (WGS) entry which is preliminary data.</text>
</comment>
<proteinExistence type="predicted"/>
<reference evidence="1 2" key="1">
    <citation type="submission" date="2024-06" db="EMBL/GenBank/DDBJ databases">
        <title>The Natural Products Discovery Center: Release of the First 8490 Sequenced Strains for Exploring Actinobacteria Biosynthetic Diversity.</title>
        <authorList>
            <person name="Kalkreuter E."/>
            <person name="Kautsar S.A."/>
            <person name="Yang D."/>
            <person name="Bader C.D."/>
            <person name="Teijaro C.N."/>
            <person name="Fluegel L."/>
            <person name="Davis C.M."/>
            <person name="Simpson J.R."/>
            <person name="Lauterbach L."/>
            <person name="Steele A.D."/>
            <person name="Gui C."/>
            <person name="Meng S."/>
            <person name="Li G."/>
            <person name="Viehrig K."/>
            <person name="Ye F."/>
            <person name="Su P."/>
            <person name="Kiefer A.F."/>
            <person name="Nichols A."/>
            <person name="Cepeda A.J."/>
            <person name="Yan W."/>
            <person name="Fan B."/>
            <person name="Jiang Y."/>
            <person name="Adhikari A."/>
            <person name="Zheng C.-J."/>
            <person name="Schuster L."/>
            <person name="Cowan T.M."/>
            <person name="Smanski M.J."/>
            <person name="Chevrette M.G."/>
            <person name="De Carvalho L.P.S."/>
            <person name="Shen B."/>
        </authorList>
    </citation>
    <scope>NUCLEOTIDE SEQUENCE [LARGE SCALE GENOMIC DNA]</scope>
    <source>
        <strain evidence="1 2">NPDC048117</strain>
    </source>
</reference>
<dbReference type="Proteomes" id="UP001551584">
    <property type="component" value="Unassembled WGS sequence"/>
</dbReference>
<organism evidence="1 2">
    <name type="scientific">Streptomyces chilikensis</name>
    <dbReference type="NCBI Taxonomy" id="1194079"/>
    <lineage>
        <taxon>Bacteria</taxon>
        <taxon>Bacillati</taxon>
        <taxon>Actinomycetota</taxon>
        <taxon>Actinomycetes</taxon>
        <taxon>Kitasatosporales</taxon>
        <taxon>Streptomycetaceae</taxon>
        <taxon>Streptomyces</taxon>
    </lineage>
</organism>